<dbReference type="Proteomes" id="UP000009223">
    <property type="component" value="Chromosome"/>
</dbReference>
<evidence type="ECO:0008006" key="3">
    <source>
        <dbReference type="Google" id="ProtNLM"/>
    </source>
</evidence>
<dbReference type="AlphaFoldDB" id="F5YL00"/>
<dbReference type="Pfam" id="PF12953">
    <property type="entry name" value="DUF3842"/>
    <property type="match status" value="1"/>
</dbReference>
<organism evidence="1 2">
    <name type="scientific">Treponema primitia (strain ATCC BAA-887 / DSM 12427 / ZAS-2)</name>
    <dbReference type="NCBI Taxonomy" id="545694"/>
    <lineage>
        <taxon>Bacteria</taxon>
        <taxon>Pseudomonadati</taxon>
        <taxon>Spirochaetota</taxon>
        <taxon>Spirochaetia</taxon>
        <taxon>Spirochaetales</taxon>
        <taxon>Treponemataceae</taxon>
        <taxon>Treponema</taxon>
    </lineage>
</organism>
<reference evidence="2" key="1">
    <citation type="submission" date="2009-12" db="EMBL/GenBank/DDBJ databases">
        <title>Complete sequence of Treponema primitia strain ZAS-2.</title>
        <authorList>
            <person name="Tetu S.G."/>
            <person name="Matson E."/>
            <person name="Ren Q."/>
            <person name="Seshadri R."/>
            <person name="Elbourne L."/>
            <person name="Hassan K.A."/>
            <person name="Durkin A."/>
            <person name="Radune D."/>
            <person name="Mohamoud Y."/>
            <person name="Shay R."/>
            <person name="Jin S."/>
            <person name="Zhang X."/>
            <person name="Lucey K."/>
            <person name="Ballor N.R."/>
            <person name="Ottesen E."/>
            <person name="Rosenthal R."/>
            <person name="Allen A."/>
            <person name="Leadbetter J.R."/>
            <person name="Paulsen I.T."/>
        </authorList>
    </citation>
    <scope>NUCLEOTIDE SEQUENCE [LARGE SCALE GENOMIC DNA]</scope>
    <source>
        <strain evidence="2">ATCC BAA-887 / DSM 12427 / ZAS-2</strain>
    </source>
</reference>
<accession>F5YL00</accession>
<dbReference type="KEGG" id="tpi:TREPR_3213"/>
<sequence>MKRIIVIVDGMGGGIGVQLIGKIRELIDRDWPGQWDIVALGTNSTATERMVKAGAHRGATGENAVKVSVGMGEFILGPIGIVLANSLMGEISPAMAQAVLAAPGERILIPIQQDHFTLAGFDPMPLGKMVEKAVEILKEKMGQAEKIATKGSK</sequence>
<dbReference type="InterPro" id="IPR024208">
    <property type="entry name" value="DUF3842"/>
</dbReference>
<name>F5YL00_TREPZ</name>
<dbReference type="EMBL" id="CP001843">
    <property type="protein sequence ID" value="AEF86148.1"/>
    <property type="molecule type" value="Genomic_DNA"/>
</dbReference>
<reference evidence="1 2" key="2">
    <citation type="journal article" date="2011" name="ISME J.">
        <title>RNA-seq reveals cooperative metabolic interactions between two termite-gut spirochete species in co-culture.</title>
        <authorList>
            <person name="Rosenthal A.Z."/>
            <person name="Matson E.G."/>
            <person name="Eldar A."/>
            <person name="Leadbetter J.R."/>
        </authorList>
    </citation>
    <scope>NUCLEOTIDE SEQUENCE [LARGE SCALE GENOMIC DNA]</scope>
    <source>
        <strain evidence="2">ATCC BAA-887 / DSM 12427 / ZAS-2</strain>
    </source>
</reference>
<gene>
    <name evidence="1" type="ordered locus">TREPR_3213</name>
</gene>
<dbReference type="eggNOG" id="ENOG503194H">
    <property type="taxonomic scope" value="Bacteria"/>
</dbReference>
<proteinExistence type="predicted"/>
<protein>
    <recommendedName>
        <fullName evidence="3">DUF3842 family protein</fullName>
    </recommendedName>
</protein>
<dbReference type="HOGENOM" id="CLU_130373_0_0_12"/>
<dbReference type="STRING" id="545694.TREPR_3213"/>
<evidence type="ECO:0000313" key="1">
    <source>
        <dbReference type="EMBL" id="AEF86148.1"/>
    </source>
</evidence>
<keyword evidence="2" id="KW-1185">Reference proteome</keyword>
<evidence type="ECO:0000313" key="2">
    <source>
        <dbReference type="Proteomes" id="UP000009223"/>
    </source>
</evidence>